<feature type="transmembrane region" description="Helical" evidence="1">
    <location>
        <begin position="69"/>
        <end position="85"/>
    </location>
</feature>
<comment type="caution">
    <text evidence="3">The sequence shown here is derived from an EMBL/GenBank/DDBJ whole genome shotgun (WGS) entry which is preliminary data.</text>
</comment>
<protein>
    <submittedName>
        <fullName evidence="3">Tripartite tricarboxylate transporter TctB family protein</fullName>
    </submittedName>
</protein>
<reference evidence="3" key="1">
    <citation type="submission" date="2019-09" db="EMBL/GenBank/DDBJ databases">
        <title>Characterisation of the sponge microbiome using genome-centric metagenomics.</title>
        <authorList>
            <person name="Engelberts J.P."/>
            <person name="Robbins S.J."/>
            <person name="De Goeij J.M."/>
            <person name="Aranda M."/>
            <person name="Bell S.C."/>
            <person name="Webster N.S."/>
        </authorList>
    </citation>
    <scope>NUCLEOTIDE SEQUENCE</scope>
    <source>
        <strain evidence="3">SB0664_bin_43</strain>
    </source>
</reference>
<dbReference type="InterPro" id="IPR009936">
    <property type="entry name" value="DUF1468"/>
</dbReference>
<keyword evidence="1" id="KW-0472">Membrane</keyword>
<dbReference type="AlphaFoldDB" id="A0A6B0Y240"/>
<keyword evidence="1" id="KW-0812">Transmembrane</keyword>
<feature type="domain" description="DUF1468" evidence="2">
    <location>
        <begin position="8"/>
        <end position="137"/>
    </location>
</feature>
<name>A0A6B0Y240_9RHOB</name>
<feature type="transmembrane region" description="Helical" evidence="1">
    <location>
        <begin position="115"/>
        <end position="134"/>
    </location>
</feature>
<dbReference type="Pfam" id="PF07331">
    <property type="entry name" value="TctB"/>
    <property type="match status" value="1"/>
</dbReference>
<sequence>MKLSDRLFGVVVILGALAYTAGAFQIQASFMSDPVGSKTFPLMLAGVATICGLVFVFRPDDDPAWPGRMTLGNIAIAVLVMVAYAHALKPLGFLMPTAICAAILSFQISPRPLPAAITGLGLSIGLFLIFKYALGLGLQPLPKAWLG</sequence>
<gene>
    <name evidence="3" type="ORF">F4Y60_11915</name>
</gene>
<evidence type="ECO:0000313" key="3">
    <source>
        <dbReference type="EMBL" id="MXY34768.1"/>
    </source>
</evidence>
<dbReference type="EMBL" id="VXRY01000487">
    <property type="protein sequence ID" value="MXY34768.1"/>
    <property type="molecule type" value="Genomic_DNA"/>
</dbReference>
<accession>A0A6B0Y240</accession>
<evidence type="ECO:0000256" key="1">
    <source>
        <dbReference type="SAM" id="Phobius"/>
    </source>
</evidence>
<organism evidence="3">
    <name type="scientific">Boseongicola sp. SB0664_bin_43</name>
    <dbReference type="NCBI Taxonomy" id="2604844"/>
    <lineage>
        <taxon>Bacteria</taxon>
        <taxon>Pseudomonadati</taxon>
        <taxon>Pseudomonadota</taxon>
        <taxon>Alphaproteobacteria</taxon>
        <taxon>Rhodobacterales</taxon>
        <taxon>Paracoccaceae</taxon>
        <taxon>Boseongicola</taxon>
    </lineage>
</organism>
<proteinExistence type="predicted"/>
<feature type="transmembrane region" description="Helical" evidence="1">
    <location>
        <begin position="39"/>
        <end position="57"/>
    </location>
</feature>
<keyword evidence="1" id="KW-1133">Transmembrane helix</keyword>
<evidence type="ECO:0000259" key="2">
    <source>
        <dbReference type="Pfam" id="PF07331"/>
    </source>
</evidence>